<name>A0A398DMW1_9BACT</name>
<proteinExistence type="predicted"/>
<dbReference type="AlphaFoldDB" id="A0A398DMW1"/>
<comment type="caution">
    <text evidence="1">The sequence shown here is derived from an EMBL/GenBank/DDBJ whole genome shotgun (WGS) entry which is preliminary data.</text>
</comment>
<reference evidence="1 2" key="1">
    <citation type="submission" date="2018-09" db="EMBL/GenBank/DDBJ databases">
        <title>Discovery and Ecogenomic Context for Candidatus Cryosericales, a Global Caldiserica Order Active in Thawing Permafrost.</title>
        <authorList>
            <person name="Martinez M.A."/>
            <person name="Woodcroft B.J."/>
            <person name="Ignacio Espinoza J.C."/>
            <person name="Zayed A."/>
            <person name="Singleton C.M."/>
            <person name="Boyd J."/>
            <person name="Li Y.-F."/>
            <person name="Purvine S."/>
            <person name="Maughan H."/>
            <person name="Hodgkins S.B."/>
            <person name="Anderson D."/>
            <person name="Sederholm M."/>
            <person name="Temperton B."/>
            <person name="Saleska S.R."/>
            <person name="Tyson G.W."/>
            <person name="Rich V.I."/>
        </authorList>
    </citation>
    <scope>NUCLEOTIDE SEQUENCE [LARGE SCALE GENOMIC DNA]</scope>
    <source>
        <strain evidence="1 2">SMC1</strain>
    </source>
</reference>
<dbReference type="Proteomes" id="UP000266113">
    <property type="component" value="Unassembled WGS sequence"/>
</dbReference>
<gene>
    <name evidence="1" type="ORF">SMC1_03420</name>
</gene>
<sequence>MMLLLLVISIGARFLLLPRRQPAAVTHAIVGMVKVAAGDDIVICFAKGTEKYATGVPANVLKCRGA</sequence>
<protein>
    <submittedName>
        <fullName evidence="1">Uncharacterized protein</fullName>
    </submittedName>
</protein>
<keyword evidence="2" id="KW-1185">Reference proteome</keyword>
<accession>A0A398DMW1</accession>
<dbReference type="EMBL" id="QXIY01000015">
    <property type="protein sequence ID" value="RIE17016.1"/>
    <property type="molecule type" value="Genomic_DNA"/>
</dbReference>
<evidence type="ECO:0000313" key="1">
    <source>
        <dbReference type="EMBL" id="RIE17016.1"/>
    </source>
</evidence>
<organism evidence="1 2">
    <name type="scientific">Candidatus Cryosericum septentrionale</name>
    <dbReference type="NCBI Taxonomy" id="2290913"/>
    <lineage>
        <taxon>Bacteria</taxon>
        <taxon>Pseudomonadati</taxon>
        <taxon>Caldisericota/Cryosericota group</taxon>
        <taxon>Candidatus Cryosericota</taxon>
        <taxon>Candidatus Cryosericia</taxon>
        <taxon>Candidatus Cryosericales</taxon>
        <taxon>Candidatus Cryosericaceae</taxon>
        <taxon>Candidatus Cryosericum</taxon>
    </lineage>
</organism>
<evidence type="ECO:0000313" key="2">
    <source>
        <dbReference type="Proteomes" id="UP000266113"/>
    </source>
</evidence>